<dbReference type="SMART" id="SM00382">
    <property type="entry name" value="AAA"/>
    <property type="match status" value="1"/>
</dbReference>
<evidence type="ECO:0000313" key="9">
    <source>
        <dbReference type="Proteomes" id="UP000013785"/>
    </source>
</evidence>
<reference evidence="8 9" key="1">
    <citation type="submission" date="2013-02" db="EMBL/GenBank/DDBJ databases">
        <title>The Genome Sequence of Enterococcus phoeniculicola BAA-412.</title>
        <authorList>
            <consortium name="The Broad Institute Genome Sequencing Platform"/>
            <consortium name="The Broad Institute Genome Sequencing Center for Infectious Disease"/>
            <person name="Earl A.M."/>
            <person name="Gilmore M.S."/>
            <person name="Lebreton F."/>
            <person name="Walker B."/>
            <person name="Young S.K."/>
            <person name="Zeng Q."/>
            <person name="Gargeya S."/>
            <person name="Fitzgerald M."/>
            <person name="Haas B."/>
            <person name="Abouelleil A."/>
            <person name="Alvarado L."/>
            <person name="Arachchi H.M."/>
            <person name="Berlin A.M."/>
            <person name="Chapman S.B."/>
            <person name="Dewar J."/>
            <person name="Goldberg J."/>
            <person name="Griggs A."/>
            <person name="Gujja S."/>
            <person name="Hansen M."/>
            <person name="Howarth C."/>
            <person name="Imamovic A."/>
            <person name="Larimer J."/>
            <person name="McCowan C."/>
            <person name="Murphy C."/>
            <person name="Neiman D."/>
            <person name="Pearson M."/>
            <person name="Priest M."/>
            <person name="Roberts A."/>
            <person name="Saif S."/>
            <person name="Shea T."/>
            <person name="Sisk P."/>
            <person name="Sykes S."/>
            <person name="Wortman J."/>
            <person name="Nusbaum C."/>
            <person name="Birren B."/>
        </authorList>
    </citation>
    <scope>NUCLEOTIDE SEQUENCE [LARGE SCALE GENOMIC DNA]</scope>
    <source>
        <strain evidence="8 9">ATCC BAA-412</strain>
    </source>
</reference>
<dbReference type="InterPro" id="IPR017911">
    <property type="entry name" value="MacB-like_ATP-bd"/>
</dbReference>
<protein>
    <recommendedName>
        <fullName evidence="7">ABC transporter domain-containing protein</fullName>
    </recommendedName>
</protein>
<dbReference type="PATRIC" id="fig|1158610.3.peg.616"/>
<dbReference type="RefSeq" id="WP_010767313.1">
    <property type="nucleotide sequence ID" value="NZ_ASWE01000004.1"/>
</dbReference>
<dbReference type="OrthoDB" id="9791546at2"/>
<evidence type="ECO:0000313" key="8">
    <source>
        <dbReference type="EMBL" id="EOL47637.1"/>
    </source>
</evidence>
<dbReference type="GO" id="GO:0005886">
    <property type="term" value="C:plasma membrane"/>
    <property type="evidence" value="ECO:0007669"/>
    <property type="project" value="UniProtKB-ARBA"/>
</dbReference>
<dbReference type="STRING" id="154621.RV11_GL000441"/>
<evidence type="ECO:0000256" key="5">
    <source>
        <dbReference type="ARBA" id="ARBA00049360"/>
    </source>
</evidence>
<dbReference type="Proteomes" id="UP000013785">
    <property type="component" value="Unassembled WGS sequence"/>
</dbReference>
<dbReference type="CDD" id="cd03255">
    <property type="entry name" value="ABC_MJ0796_LolCDE_FtsE"/>
    <property type="match status" value="1"/>
</dbReference>
<dbReference type="GO" id="GO:0005524">
    <property type="term" value="F:ATP binding"/>
    <property type="evidence" value="ECO:0007669"/>
    <property type="project" value="UniProtKB-KW"/>
</dbReference>
<dbReference type="PROSITE" id="PS00211">
    <property type="entry name" value="ABC_TRANSPORTER_1"/>
    <property type="match status" value="1"/>
</dbReference>
<evidence type="ECO:0000256" key="1">
    <source>
        <dbReference type="ARBA" id="ARBA00005417"/>
    </source>
</evidence>
<dbReference type="FunFam" id="3.40.50.300:FF:000056">
    <property type="entry name" value="Cell division ATP-binding protein FtsE"/>
    <property type="match status" value="1"/>
</dbReference>
<dbReference type="PANTHER" id="PTHR42798">
    <property type="entry name" value="LIPOPROTEIN-RELEASING SYSTEM ATP-BINDING PROTEIN LOLD"/>
    <property type="match status" value="1"/>
</dbReference>
<comment type="catalytic activity">
    <reaction evidence="5">
        <text>ATP + H2O = ADP + phosphate + H(+)</text>
        <dbReference type="Rhea" id="RHEA:13065"/>
        <dbReference type="ChEBI" id="CHEBI:15377"/>
        <dbReference type="ChEBI" id="CHEBI:15378"/>
        <dbReference type="ChEBI" id="CHEBI:30616"/>
        <dbReference type="ChEBI" id="CHEBI:43474"/>
        <dbReference type="ChEBI" id="CHEBI:456216"/>
    </reaction>
</comment>
<comment type="function">
    <text evidence="6">Part of the ABC transporter FtsEX involved in cellular division. Has ATPase activity. Essential for cell division and viability.</text>
</comment>
<evidence type="ECO:0000256" key="6">
    <source>
        <dbReference type="ARBA" id="ARBA00055994"/>
    </source>
</evidence>
<name>R3WJL3_9ENTE</name>
<feature type="domain" description="ABC transporter" evidence="7">
    <location>
        <begin position="4"/>
        <end position="223"/>
    </location>
</feature>
<dbReference type="InterPro" id="IPR003593">
    <property type="entry name" value="AAA+_ATPase"/>
</dbReference>
<keyword evidence="2" id="KW-0813">Transport</keyword>
<organism evidence="8 9">
    <name type="scientific">Enterococcus phoeniculicola ATCC BAA-412</name>
    <dbReference type="NCBI Taxonomy" id="1158610"/>
    <lineage>
        <taxon>Bacteria</taxon>
        <taxon>Bacillati</taxon>
        <taxon>Bacillota</taxon>
        <taxon>Bacilli</taxon>
        <taxon>Lactobacillales</taxon>
        <taxon>Enterococcaceae</taxon>
        <taxon>Enterococcus</taxon>
    </lineage>
</organism>
<dbReference type="InterPro" id="IPR017871">
    <property type="entry name" value="ABC_transporter-like_CS"/>
</dbReference>
<dbReference type="HOGENOM" id="CLU_000604_1_22_9"/>
<dbReference type="GO" id="GO:0016887">
    <property type="term" value="F:ATP hydrolysis activity"/>
    <property type="evidence" value="ECO:0007669"/>
    <property type="project" value="InterPro"/>
</dbReference>
<dbReference type="Pfam" id="PF00005">
    <property type="entry name" value="ABC_tran"/>
    <property type="match status" value="1"/>
</dbReference>
<dbReference type="eggNOG" id="COG1136">
    <property type="taxonomic scope" value="Bacteria"/>
</dbReference>
<comment type="similarity">
    <text evidence="1">Belongs to the ABC transporter superfamily.</text>
</comment>
<dbReference type="SUPFAM" id="SSF52540">
    <property type="entry name" value="P-loop containing nucleoside triphosphate hydrolases"/>
    <property type="match status" value="1"/>
</dbReference>
<keyword evidence="9" id="KW-1185">Reference proteome</keyword>
<evidence type="ECO:0000256" key="2">
    <source>
        <dbReference type="ARBA" id="ARBA00022448"/>
    </source>
</evidence>
<sequence length="223" mass="25314">MPLLETKNLSYFYQDGDQRRFILKDTTISFEKGKFYTILGQSGSGKTTFLSLISALDEPKEGEILLEGQDIKKIGYEKFRRNDISIIFQSYNLVPYLTAVENVLVAMSITDNELPDNHREVAYNLLDYIGITKAKADRLVNQLSGGEQQRVAIARALATNVDIILADEPTGNLDEEMEQEIVDIFKRLAKDHNKCVIVVTHSNEIAKQSDEPYYLHKGVLKHE</sequence>
<comment type="caution">
    <text evidence="8">The sequence shown here is derived from an EMBL/GenBank/DDBJ whole genome shotgun (WGS) entry which is preliminary data.</text>
</comment>
<dbReference type="InterPro" id="IPR027417">
    <property type="entry name" value="P-loop_NTPase"/>
</dbReference>
<dbReference type="PROSITE" id="PS50893">
    <property type="entry name" value="ABC_TRANSPORTER_2"/>
    <property type="match status" value="1"/>
</dbReference>
<evidence type="ECO:0000256" key="3">
    <source>
        <dbReference type="ARBA" id="ARBA00022741"/>
    </source>
</evidence>
<dbReference type="InterPro" id="IPR003439">
    <property type="entry name" value="ABC_transporter-like_ATP-bd"/>
</dbReference>
<evidence type="ECO:0000259" key="7">
    <source>
        <dbReference type="PROSITE" id="PS50893"/>
    </source>
</evidence>
<keyword evidence="4" id="KW-0067">ATP-binding</keyword>
<dbReference type="AlphaFoldDB" id="R3WJL3"/>
<dbReference type="Gene3D" id="3.40.50.300">
    <property type="entry name" value="P-loop containing nucleotide triphosphate hydrolases"/>
    <property type="match status" value="1"/>
</dbReference>
<dbReference type="PANTHER" id="PTHR42798:SF6">
    <property type="entry name" value="CELL DIVISION ATP-BINDING PROTEIN FTSE"/>
    <property type="match status" value="1"/>
</dbReference>
<gene>
    <name evidence="8" type="ORF">UC3_00640</name>
</gene>
<keyword evidence="3" id="KW-0547">Nucleotide-binding</keyword>
<dbReference type="EMBL" id="AJAT01000008">
    <property type="protein sequence ID" value="EOL47637.1"/>
    <property type="molecule type" value="Genomic_DNA"/>
</dbReference>
<accession>R3WJL3</accession>
<evidence type="ECO:0000256" key="4">
    <source>
        <dbReference type="ARBA" id="ARBA00022840"/>
    </source>
</evidence>
<proteinExistence type="inferred from homology"/>